<sequence length="226" mass="24324">MGSLEMTCLDLECGGGHGSSAVGNDGKDENLCFSKTEEGPCSSQSYLAADRRVSSVVATDCVVDIDQSGVDEVRISVETMERECRICMLSLDSESGIAIELGCSCKNEMAAVHQQCAETWFTSKGNRICEICKSIAQNVVIPIDTKSRQQISQVNRFVTNAVSMPVLEQRNTFSSNAIAVPVSGSSASSTDASSFSEFERNTFSRNEDLAPVSSTSERDLVPTFID</sequence>
<dbReference type="PANTHER" id="PTHR46214:SF42">
    <property type="entry name" value="RING-CH-TYPE DOMAIN-CONTAINING PROTEIN"/>
    <property type="match status" value="1"/>
</dbReference>
<dbReference type="PROSITE" id="PS51292">
    <property type="entry name" value="ZF_RING_CH"/>
    <property type="match status" value="1"/>
</dbReference>
<keyword evidence="1" id="KW-0479">Metal-binding</keyword>
<accession>A0AAD8LZ57</accession>
<reference evidence="5" key="2">
    <citation type="submission" date="2023-05" db="EMBL/GenBank/DDBJ databases">
        <authorList>
            <person name="Schelkunov M.I."/>
        </authorList>
    </citation>
    <scope>NUCLEOTIDE SEQUENCE</scope>
    <source>
        <strain evidence="5">Hsosn_3</strain>
        <tissue evidence="5">Leaf</tissue>
    </source>
</reference>
<dbReference type="PANTHER" id="PTHR46214">
    <property type="entry name" value="ZINC FINGER, RING-CH-TYPE"/>
    <property type="match status" value="1"/>
</dbReference>
<evidence type="ECO:0000313" key="6">
    <source>
        <dbReference type="Proteomes" id="UP001237642"/>
    </source>
</evidence>
<keyword evidence="6" id="KW-1185">Reference proteome</keyword>
<dbReference type="SUPFAM" id="SSF57850">
    <property type="entry name" value="RING/U-box"/>
    <property type="match status" value="1"/>
</dbReference>
<reference evidence="5" key="1">
    <citation type="submission" date="2023-02" db="EMBL/GenBank/DDBJ databases">
        <title>Genome of toxic invasive species Heracleum sosnowskyi carries increased number of genes despite the absence of recent whole-genome duplications.</title>
        <authorList>
            <person name="Schelkunov M."/>
            <person name="Shtratnikova V."/>
            <person name="Makarenko M."/>
            <person name="Klepikova A."/>
            <person name="Omelchenko D."/>
            <person name="Novikova G."/>
            <person name="Obukhova E."/>
            <person name="Bogdanov V."/>
            <person name="Penin A."/>
            <person name="Logacheva M."/>
        </authorList>
    </citation>
    <scope>NUCLEOTIDE SEQUENCE</scope>
    <source>
        <strain evidence="5">Hsosn_3</strain>
        <tissue evidence="5">Leaf</tissue>
    </source>
</reference>
<dbReference type="InterPro" id="IPR013083">
    <property type="entry name" value="Znf_RING/FYVE/PHD"/>
</dbReference>
<dbReference type="Proteomes" id="UP001237642">
    <property type="component" value="Unassembled WGS sequence"/>
</dbReference>
<evidence type="ECO:0000256" key="3">
    <source>
        <dbReference type="ARBA" id="ARBA00022833"/>
    </source>
</evidence>
<organism evidence="5 6">
    <name type="scientific">Heracleum sosnowskyi</name>
    <dbReference type="NCBI Taxonomy" id="360622"/>
    <lineage>
        <taxon>Eukaryota</taxon>
        <taxon>Viridiplantae</taxon>
        <taxon>Streptophyta</taxon>
        <taxon>Embryophyta</taxon>
        <taxon>Tracheophyta</taxon>
        <taxon>Spermatophyta</taxon>
        <taxon>Magnoliopsida</taxon>
        <taxon>eudicotyledons</taxon>
        <taxon>Gunneridae</taxon>
        <taxon>Pentapetalae</taxon>
        <taxon>asterids</taxon>
        <taxon>campanulids</taxon>
        <taxon>Apiales</taxon>
        <taxon>Apiaceae</taxon>
        <taxon>Apioideae</taxon>
        <taxon>apioid superclade</taxon>
        <taxon>Tordylieae</taxon>
        <taxon>Tordyliinae</taxon>
        <taxon>Heracleum</taxon>
    </lineage>
</organism>
<feature type="domain" description="RING-CH-type" evidence="4">
    <location>
        <begin position="76"/>
        <end position="139"/>
    </location>
</feature>
<evidence type="ECO:0000256" key="1">
    <source>
        <dbReference type="ARBA" id="ARBA00022723"/>
    </source>
</evidence>
<protein>
    <submittedName>
        <fullName evidence="5">RING-CH-type domain-containing protein</fullName>
    </submittedName>
</protein>
<dbReference type="Gene3D" id="3.30.40.10">
    <property type="entry name" value="Zinc/RING finger domain, C3HC4 (zinc finger)"/>
    <property type="match status" value="1"/>
</dbReference>
<proteinExistence type="predicted"/>
<dbReference type="Pfam" id="PF12906">
    <property type="entry name" value="RINGv"/>
    <property type="match status" value="1"/>
</dbReference>
<evidence type="ECO:0000313" key="5">
    <source>
        <dbReference type="EMBL" id="KAK1354631.1"/>
    </source>
</evidence>
<comment type="caution">
    <text evidence="5">The sequence shown here is derived from an EMBL/GenBank/DDBJ whole genome shotgun (WGS) entry which is preliminary data.</text>
</comment>
<evidence type="ECO:0000259" key="4">
    <source>
        <dbReference type="PROSITE" id="PS51292"/>
    </source>
</evidence>
<dbReference type="SMART" id="SM00744">
    <property type="entry name" value="RINGv"/>
    <property type="match status" value="1"/>
</dbReference>
<name>A0AAD8LZ57_9APIA</name>
<dbReference type="AlphaFoldDB" id="A0AAD8LZ57"/>
<dbReference type="EMBL" id="JAUIZM010000011">
    <property type="protein sequence ID" value="KAK1354631.1"/>
    <property type="molecule type" value="Genomic_DNA"/>
</dbReference>
<keyword evidence="2" id="KW-0863">Zinc-finger</keyword>
<dbReference type="InterPro" id="IPR011016">
    <property type="entry name" value="Znf_RING-CH"/>
</dbReference>
<dbReference type="GO" id="GO:0008270">
    <property type="term" value="F:zinc ion binding"/>
    <property type="evidence" value="ECO:0007669"/>
    <property type="project" value="UniProtKB-KW"/>
</dbReference>
<keyword evidence="3" id="KW-0862">Zinc</keyword>
<gene>
    <name evidence="5" type="ORF">POM88_047887</name>
</gene>
<evidence type="ECO:0000256" key="2">
    <source>
        <dbReference type="ARBA" id="ARBA00022771"/>
    </source>
</evidence>